<dbReference type="GO" id="GO:0004557">
    <property type="term" value="F:alpha-galactosidase activity"/>
    <property type="evidence" value="ECO:0007669"/>
    <property type="project" value="UniProtKB-EC"/>
</dbReference>
<dbReference type="InterPro" id="IPR050985">
    <property type="entry name" value="Alpha-glycosidase_related"/>
</dbReference>
<protein>
    <recommendedName>
        <fullName evidence="2 5">Alpha-galactosidase</fullName>
        <ecNumber evidence="2 5">3.2.1.22</ecNumber>
    </recommendedName>
</protein>
<dbReference type="Pfam" id="PF02065">
    <property type="entry name" value="Melibiase"/>
    <property type="match status" value="1"/>
</dbReference>
<dbReference type="Proteomes" id="UP001595912">
    <property type="component" value="Unassembled WGS sequence"/>
</dbReference>
<keyword evidence="8" id="KW-1185">Reference proteome</keyword>
<dbReference type="PRINTS" id="PR00743">
    <property type="entry name" value="GLHYDRLASE36"/>
</dbReference>
<dbReference type="InterPro" id="IPR013785">
    <property type="entry name" value="Aldolase_TIM"/>
</dbReference>
<comment type="caution">
    <text evidence="7">The sequence shown here is derived from an EMBL/GenBank/DDBJ whole genome shotgun (WGS) entry which is preliminary data.</text>
</comment>
<name>A0ABV9WGZ5_9ACTN</name>
<gene>
    <name evidence="7" type="ORF">ACFPIJ_60620</name>
</gene>
<dbReference type="CDD" id="cd14791">
    <property type="entry name" value="GH36"/>
    <property type="match status" value="1"/>
</dbReference>
<evidence type="ECO:0000256" key="2">
    <source>
        <dbReference type="ARBA" id="ARBA00012755"/>
    </source>
</evidence>
<accession>A0ABV9WGZ5</accession>
<evidence type="ECO:0000259" key="6">
    <source>
        <dbReference type="Pfam" id="PF16875"/>
    </source>
</evidence>
<feature type="domain" description="Glycosyl hydrolase family 36 N-terminal" evidence="6">
    <location>
        <begin position="34"/>
        <end position="260"/>
    </location>
</feature>
<dbReference type="RefSeq" id="WP_380128649.1">
    <property type="nucleotide sequence ID" value="NZ_JBHSIU010000130.1"/>
</dbReference>
<dbReference type="InterPro" id="IPR038417">
    <property type="entry name" value="Alpga-gal_N_sf"/>
</dbReference>
<dbReference type="InterPro" id="IPR031704">
    <property type="entry name" value="Glyco_hydro_36_N"/>
</dbReference>
<comment type="similarity">
    <text evidence="5">Belongs to the glycosyl hydrolase.</text>
</comment>
<dbReference type="Gene3D" id="2.70.98.60">
    <property type="entry name" value="alpha-galactosidase from lactobacil brevis"/>
    <property type="match status" value="1"/>
</dbReference>
<dbReference type="InterPro" id="IPR002252">
    <property type="entry name" value="Glyco_hydro_36"/>
</dbReference>
<dbReference type="SUPFAM" id="SSF51445">
    <property type="entry name" value="(Trans)glycosidases"/>
    <property type="match status" value="1"/>
</dbReference>
<comment type="catalytic activity">
    <reaction evidence="1 5">
        <text>Hydrolysis of terminal, non-reducing alpha-D-galactose residues in alpha-D-galactosides, including galactose oligosaccharides, galactomannans and galactolipids.</text>
        <dbReference type="EC" id="3.2.1.22"/>
    </reaction>
</comment>
<keyword evidence="3 5" id="KW-0378">Hydrolase</keyword>
<dbReference type="Pfam" id="PF16875">
    <property type="entry name" value="Glyco_hydro_36N"/>
    <property type="match status" value="1"/>
</dbReference>
<keyword evidence="4 5" id="KW-0326">Glycosidase</keyword>
<dbReference type="EMBL" id="JBHSIU010000130">
    <property type="protein sequence ID" value="MFC5008007.1"/>
    <property type="molecule type" value="Genomic_DNA"/>
</dbReference>
<reference evidence="8" key="1">
    <citation type="journal article" date="2019" name="Int. J. Syst. Evol. Microbiol.">
        <title>The Global Catalogue of Microorganisms (GCM) 10K type strain sequencing project: providing services to taxonomists for standard genome sequencing and annotation.</title>
        <authorList>
            <consortium name="The Broad Institute Genomics Platform"/>
            <consortium name="The Broad Institute Genome Sequencing Center for Infectious Disease"/>
            <person name="Wu L."/>
            <person name="Ma J."/>
        </authorList>
    </citation>
    <scope>NUCLEOTIDE SEQUENCE [LARGE SCALE GENOMIC DNA]</scope>
    <source>
        <strain evidence="8">CGMCC 4.7152</strain>
    </source>
</reference>
<organism evidence="7 8">
    <name type="scientific">Dactylosporangium cerinum</name>
    <dbReference type="NCBI Taxonomy" id="1434730"/>
    <lineage>
        <taxon>Bacteria</taxon>
        <taxon>Bacillati</taxon>
        <taxon>Actinomycetota</taxon>
        <taxon>Actinomycetes</taxon>
        <taxon>Micromonosporales</taxon>
        <taxon>Micromonosporaceae</taxon>
        <taxon>Dactylosporangium</taxon>
    </lineage>
</organism>
<evidence type="ECO:0000256" key="4">
    <source>
        <dbReference type="ARBA" id="ARBA00023295"/>
    </source>
</evidence>
<evidence type="ECO:0000256" key="5">
    <source>
        <dbReference type="PIRNR" id="PIRNR005536"/>
    </source>
</evidence>
<evidence type="ECO:0000256" key="3">
    <source>
        <dbReference type="ARBA" id="ARBA00022801"/>
    </source>
</evidence>
<evidence type="ECO:0000313" key="7">
    <source>
        <dbReference type="EMBL" id="MFC5008007.1"/>
    </source>
</evidence>
<dbReference type="Gene3D" id="3.20.20.70">
    <property type="entry name" value="Aldolase class I"/>
    <property type="match status" value="1"/>
</dbReference>
<evidence type="ECO:0000313" key="8">
    <source>
        <dbReference type="Proteomes" id="UP001595912"/>
    </source>
</evidence>
<dbReference type="PIRSF" id="PIRSF005536">
    <property type="entry name" value="Agal"/>
    <property type="match status" value="1"/>
</dbReference>
<dbReference type="PANTHER" id="PTHR43053:SF3">
    <property type="entry name" value="ALPHA-GALACTOSIDASE C-RELATED"/>
    <property type="match status" value="1"/>
</dbReference>
<dbReference type="EC" id="3.2.1.22" evidence="2 5"/>
<dbReference type="InterPro" id="IPR017853">
    <property type="entry name" value="GH"/>
</dbReference>
<sequence length="697" mass="76669">MPEADQVTRPAPGIWVLRTPGSAYVVSTGGEDVPVAVHWGAGVDDATAVALAAVPPDPQRASWESPLDGREEYPSDSGLRFAEPALAVRFPDGQRTVRWQPPVDEVVAGDGWSELRLRFHELTRQLRLTLHYRVLDGLDVVERWATLDAGEPLEVRRADSAAWCLPRRDGQRLSSLHGRWGAETQVQRTTLPAGRTGLGSRRTTTGPAHNPWFAVDDGAASETAGEVWSVALAWSGTWHADLEVLPNHRVTARVGAGHEEPLAHLDAGGSFTTPVSVGVFSDGGFGGASRAWHRYAHHVMPSGGETRPVLYNSWEATGFQLDEANQLALAERAAAIGCELFVMDDGWFGKRVDDHAGLGDWTPNPDRFPDGLGPLIKHVTRLGMRFGIWVEPEMVNPDSDLYRAHPDWVYATPGYPRHELRNQLVLDVGRPEVAEWLHGWLDALLSGHDIAFVKWDMNRPVTDPGPGPQWAQRHAEGVYTILDRLRRDHPGVRFESCASGGSRVDLGILARTDQVWPSDNTDAADRLHIQEGFSLAYPARAMTAWVTDAPNFLTGHRLPLRFRFHVAMSGVLGVGGDLNAWTADERAEAAQLIALYKQIRPVVQHGELHRLRSPRTSTAPALAYARGDEVVVFQWLHRHRFGEPAPPARLAFLPPDGTWVDAETGATFPAGYLRVHGVDAGLSRDHDSAVTVLRRRS</sequence>
<dbReference type="PANTHER" id="PTHR43053">
    <property type="entry name" value="GLYCOSIDASE FAMILY 31"/>
    <property type="match status" value="1"/>
</dbReference>
<evidence type="ECO:0000256" key="1">
    <source>
        <dbReference type="ARBA" id="ARBA00001255"/>
    </source>
</evidence>
<proteinExistence type="inferred from homology"/>